<keyword evidence="1" id="KW-1133">Transmembrane helix</keyword>
<organism evidence="2 3">
    <name type="scientific">Agreia pratensis</name>
    <dbReference type="NCBI Taxonomy" id="150121"/>
    <lineage>
        <taxon>Bacteria</taxon>
        <taxon>Bacillati</taxon>
        <taxon>Actinomycetota</taxon>
        <taxon>Actinomycetes</taxon>
        <taxon>Micrococcales</taxon>
        <taxon>Microbacteriaceae</taxon>
        <taxon>Agreia</taxon>
    </lineage>
</organism>
<evidence type="ECO:0000256" key="1">
    <source>
        <dbReference type="SAM" id="Phobius"/>
    </source>
</evidence>
<evidence type="ECO:0008006" key="4">
    <source>
        <dbReference type="Google" id="ProtNLM"/>
    </source>
</evidence>
<gene>
    <name evidence="2" type="ORF">SAMN06296010_0200</name>
</gene>
<proteinExistence type="predicted"/>
<name>A0A1X7I6W4_9MICO</name>
<dbReference type="AlphaFoldDB" id="A0A1X7I6W4"/>
<evidence type="ECO:0000313" key="2">
    <source>
        <dbReference type="EMBL" id="SMG10055.1"/>
    </source>
</evidence>
<dbReference type="Proteomes" id="UP000193244">
    <property type="component" value="Unassembled WGS sequence"/>
</dbReference>
<protein>
    <recommendedName>
        <fullName evidence="4">Vitamin K epoxide reductase family protein</fullName>
    </recommendedName>
</protein>
<keyword evidence="3" id="KW-1185">Reference proteome</keyword>
<keyword evidence="1" id="KW-0812">Transmembrane</keyword>
<dbReference type="RefSeq" id="WP_085482098.1">
    <property type="nucleotide sequence ID" value="NZ_FXAY01000001.1"/>
</dbReference>
<accession>A0A1X7I6W4</accession>
<sequence length="104" mass="11019">MEPSEQLPGRRVNPFEVALWVFGVLAIAAAVWGAGWANGTLSLANGGYYCDAMGNCAERYDYVQVHTVLGLAPPVMTAGLLSIVVALAIRAWPAVRPVHGRVGL</sequence>
<dbReference type="STRING" id="150121.SAMN06296010_0200"/>
<dbReference type="OrthoDB" id="5118222at2"/>
<reference evidence="3" key="1">
    <citation type="submission" date="2017-04" db="EMBL/GenBank/DDBJ databases">
        <authorList>
            <person name="Varghese N."/>
            <person name="Submissions S."/>
        </authorList>
    </citation>
    <scope>NUCLEOTIDE SEQUENCE [LARGE SCALE GENOMIC DNA]</scope>
    <source>
        <strain evidence="3">VKM Ac-2510</strain>
    </source>
</reference>
<keyword evidence="1" id="KW-0472">Membrane</keyword>
<feature type="transmembrane region" description="Helical" evidence="1">
    <location>
        <begin position="17"/>
        <end position="37"/>
    </location>
</feature>
<feature type="transmembrane region" description="Helical" evidence="1">
    <location>
        <begin position="71"/>
        <end position="92"/>
    </location>
</feature>
<evidence type="ECO:0000313" key="3">
    <source>
        <dbReference type="Proteomes" id="UP000193244"/>
    </source>
</evidence>
<dbReference type="EMBL" id="FXAY01000001">
    <property type="protein sequence ID" value="SMG10055.1"/>
    <property type="molecule type" value="Genomic_DNA"/>
</dbReference>